<dbReference type="AlphaFoldDB" id="A0A5C3PIF3"/>
<organism evidence="2 3">
    <name type="scientific">Polyporus arcularius HHB13444</name>
    <dbReference type="NCBI Taxonomy" id="1314778"/>
    <lineage>
        <taxon>Eukaryota</taxon>
        <taxon>Fungi</taxon>
        <taxon>Dikarya</taxon>
        <taxon>Basidiomycota</taxon>
        <taxon>Agaricomycotina</taxon>
        <taxon>Agaricomycetes</taxon>
        <taxon>Polyporales</taxon>
        <taxon>Polyporaceae</taxon>
        <taxon>Polyporus</taxon>
    </lineage>
</organism>
<feature type="region of interest" description="Disordered" evidence="1">
    <location>
        <begin position="725"/>
        <end position="795"/>
    </location>
</feature>
<feature type="compositionally biased region" description="Basic and acidic residues" evidence="1">
    <location>
        <begin position="813"/>
        <end position="836"/>
    </location>
</feature>
<dbReference type="STRING" id="1314778.A0A5C3PIF3"/>
<evidence type="ECO:0000313" key="2">
    <source>
        <dbReference type="EMBL" id="TFK89092.1"/>
    </source>
</evidence>
<sequence length="848" mass="91869">MDRPSAARRRKSQVFVEIPPSPFTAKSGKADRAGPPESTPLKAVAINVDNAPSPASTSSQLKRKLPDDAHTTTEQKDDAQAPRPKKSKAENAEAAASAKKPSKTVKADTDSRDAAKVVGGLMRCHQCSRQMLPEDMALCSFKRPNGQRCSFKYCKSCLRNRYEQDLPAIHATKPEGATSEDTAQHADGVDYLFRKAKGLPATGNLVLAARRASMPDSSHIPALPNGESGSGTASLRAKPIPSGSKSKQPTGDGDKIAKPKAAPKAKVKAAEPSKSRPSKGKPIVLIPPSPHHTKVAHSVPAKKPRVVQEKPAAPPKPIPKPVWTALPTPLTFDDAFGRMNIREFLLRFAHLAEIARAHLEELEELATDDPYTTAANEENESEDSPLVGWISEPALRAVLVGLVLIFSKDADERNEDMSVFTKTIHALRASGSNVNKMWAALAALRDAADFELPDPLPPPPIARQRSTRRASQDSPSATVVCTAQCVPVVVALVEAALETKVVQNDFERAATQEKDLTRAARELSAAENTRFREARAKSGKSDQTKGKSKGPVVSLAERRAAQAAHEAALAKYEFAHQVAAAECMPRFGPLGRDTEGRVYYAITPGVIEREAAVELLEGGKGDVKFGRRRVVEVDVRKEMKHWSWFVAIWGRKPEGAEAAKVENEDGQGEDEDEERWWAFWEPEQVSKLAEWLAMKYGIDLEVKRPAKDSGDSAVLDVAGADAAKIPAKNDKKSRGRPSNASSTSSTRRPKFASLNKDSDSEDESESDDDSDADGDVQMRLDARGEPVPTKNDLRALARGLKDYAELLEWRIKRGAREDKEGSGDKPAAGDKGKGVDKGGISPATFYGK</sequence>
<keyword evidence="3" id="KW-1185">Reference proteome</keyword>
<accession>A0A5C3PIF3</accession>
<dbReference type="InParanoid" id="A0A5C3PIF3"/>
<feature type="compositionally biased region" description="Basic residues" evidence="1">
    <location>
        <begin position="291"/>
        <end position="305"/>
    </location>
</feature>
<feature type="region of interest" description="Disordered" evidence="1">
    <location>
        <begin position="523"/>
        <end position="553"/>
    </location>
</feature>
<name>A0A5C3PIF3_9APHY</name>
<feature type="region of interest" description="Disordered" evidence="1">
    <location>
        <begin position="813"/>
        <end position="848"/>
    </location>
</feature>
<feature type="compositionally biased region" description="Basic and acidic residues" evidence="1">
    <location>
        <begin position="529"/>
        <end position="545"/>
    </location>
</feature>
<reference evidence="2 3" key="1">
    <citation type="journal article" date="2019" name="Nat. Ecol. Evol.">
        <title>Megaphylogeny resolves global patterns of mushroom evolution.</title>
        <authorList>
            <person name="Varga T."/>
            <person name="Krizsan K."/>
            <person name="Foldi C."/>
            <person name="Dima B."/>
            <person name="Sanchez-Garcia M."/>
            <person name="Sanchez-Ramirez S."/>
            <person name="Szollosi G.J."/>
            <person name="Szarkandi J.G."/>
            <person name="Papp V."/>
            <person name="Albert L."/>
            <person name="Andreopoulos W."/>
            <person name="Angelini C."/>
            <person name="Antonin V."/>
            <person name="Barry K.W."/>
            <person name="Bougher N.L."/>
            <person name="Buchanan P."/>
            <person name="Buyck B."/>
            <person name="Bense V."/>
            <person name="Catcheside P."/>
            <person name="Chovatia M."/>
            <person name="Cooper J."/>
            <person name="Damon W."/>
            <person name="Desjardin D."/>
            <person name="Finy P."/>
            <person name="Geml J."/>
            <person name="Haridas S."/>
            <person name="Hughes K."/>
            <person name="Justo A."/>
            <person name="Karasinski D."/>
            <person name="Kautmanova I."/>
            <person name="Kiss B."/>
            <person name="Kocsube S."/>
            <person name="Kotiranta H."/>
            <person name="LaButti K.M."/>
            <person name="Lechner B.E."/>
            <person name="Liimatainen K."/>
            <person name="Lipzen A."/>
            <person name="Lukacs Z."/>
            <person name="Mihaltcheva S."/>
            <person name="Morgado L.N."/>
            <person name="Niskanen T."/>
            <person name="Noordeloos M.E."/>
            <person name="Ohm R.A."/>
            <person name="Ortiz-Santana B."/>
            <person name="Ovrebo C."/>
            <person name="Racz N."/>
            <person name="Riley R."/>
            <person name="Savchenko A."/>
            <person name="Shiryaev A."/>
            <person name="Soop K."/>
            <person name="Spirin V."/>
            <person name="Szebenyi C."/>
            <person name="Tomsovsky M."/>
            <person name="Tulloss R.E."/>
            <person name="Uehling J."/>
            <person name="Grigoriev I.V."/>
            <person name="Vagvolgyi C."/>
            <person name="Papp T."/>
            <person name="Martin F.M."/>
            <person name="Miettinen O."/>
            <person name="Hibbett D.S."/>
            <person name="Nagy L.G."/>
        </authorList>
    </citation>
    <scope>NUCLEOTIDE SEQUENCE [LARGE SCALE GENOMIC DNA]</scope>
    <source>
        <strain evidence="2 3">HHB13444</strain>
    </source>
</reference>
<feature type="compositionally biased region" description="Basic residues" evidence="1">
    <location>
        <begin position="1"/>
        <end position="12"/>
    </location>
</feature>
<feature type="compositionally biased region" description="Basic and acidic residues" evidence="1">
    <location>
        <begin position="64"/>
        <end position="80"/>
    </location>
</feature>
<dbReference type="EMBL" id="ML211088">
    <property type="protein sequence ID" value="TFK89092.1"/>
    <property type="molecule type" value="Genomic_DNA"/>
</dbReference>
<evidence type="ECO:0000313" key="3">
    <source>
        <dbReference type="Proteomes" id="UP000308197"/>
    </source>
</evidence>
<dbReference type="Proteomes" id="UP000308197">
    <property type="component" value="Unassembled WGS sequence"/>
</dbReference>
<feature type="region of interest" description="Disordered" evidence="1">
    <location>
        <begin position="216"/>
        <end position="320"/>
    </location>
</feature>
<evidence type="ECO:0000256" key="1">
    <source>
        <dbReference type="SAM" id="MobiDB-lite"/>
    </source>
</evidence>
<feature type="region of interest" description="Disordered" evidence="1">
    <location>
        <begin position="1"/>
        <end position="111"/>
    </location>
</feature>
<gene>
    <name evidence="2" type="ORF">K466DRAFT_598083</name>
</gene>
<proteinExistence type="predicted"/>
<feature type="compositionally biased region" description="Acidic residues" evidence="1">
    <location>
        <begin position="759"/>
        <end position="774"/>
    </location>
</feature>
<protein>
    <submittedName>
        <fullName evidence="2">Uncharacterized protein</fullName>
    </submittedName>
</protein>
<feature type="compositionally biased region" description="Polar residues" evidence="1">
    <location>
        <begin position="736"/>
        <end position="746"/>
    </location>
</feature>
<feature type="region of interest" description="Disordered" evidence="1">
    <location>
        <begin position="454"/>
        <end position="476"/>
    </location>
</feature>